<dbReference type="Pfam" id="PF01535">
    <property type="entry name" value="PPR"/>
    <property type="match status" value="1"/>
</dbReference>
<dbReference type="Gene3D" id="3.90.660.10">
    <property type="match status" value="1"/>
</dbReference>
<dbReference type="InterPro" id="IPR011990">
    <property type="entry name" value="TPR-like_helical_dom_sf"/>
</dbReference>
<evidence type="ECO:0008006" key="5">
    <source>
        <dbReference type="Google" id="ProtNLM"/>
    </source>
</evidence>
<comment type="caution">
    <text evidence="3">The sequence shown here is derived from an EMBL/GenBank/DDBJ whole genome shotgun (WGS) entry which is preliminary data.</text>
</comment>
<protein>
    <recommendedName>
        <fullName evidence="5">Amine oxidase</fullName>
    </recommendedName>
</protein>
<organism evidence="3 4">
    <name type="scientific">Durusdinium trenchii</name>
    <dbReference type="NCBI Taxonomy" id="1381693"/>
    <lineage>
        <taxon>Eukaryota</taxon>
        <taxon>Sar</taxon>
        <taxon>Alveolata</taxon>
        <taxon>Dinophyceae</taxon>
        <taxon>Suessiales</taxon>
        <taxon>Symbiodiniaceae</taxon>
        <taxon>Durusdinium</taxon>
    </lineage>
</organism>
<dbReference type="PANTHER" id="PTHR47447:SF17">
    <property type="entry name" value="OS12G0638900 PROTEIN"/>
    <property type="match status" value="1"/>
</dbReference>
<dbReference type="Pfam" id="PF13450">
    <property type="entry name" value="NAD_binding_8"/>
    <property type="match status" value="1"/>
</dbReference>
<dbReference type="EMBL" id="CAXAMN010013447">
    <property type="protein sequence ID" value="CAK9040852.1"/>
    <property type="molecule type" value="Genomic_DNA"/>
</dbReference>
<feature type="repeat" description="PPR" evidence="2">
    <location>
        <begin position="448"/>
        <end position="482"/>
    </location>
</feature>
<dbReference type="Pfam" id="PF13041">
    <property type="entry name" value="PPR_2"/>
    <property type="match status" value="1"/>
</dbReference>
<dbReference type="SUPFAM" id="SSF51905">
    <property type="entry name" value="FAD/NAD(P)-binding domain"/>
    <property type="match status" value="1"/>
</dbReference>
<name>A0ABP0LR59_9DINO</name>
<reference evidence="3 4" key="1">
    <citation type="submission" date="2024-02" db="EMBL/GenBank/DDBJ databases">
        <authorList>
            <person name="Chen Y."/>
            <person name="Shah S."/>
            <person name="Dougan E. K."/>
            <person name="Thang M."/>
            <person name="Chan C."/>
        </authorList>
    </citation>
    <scope>NUCLEOTIDE SEQUENCE [LARGE SCALE GENOMIC DNA]</scope>
</reference>
<dbReference type="PANTHER" id="PTHR47447">
    <property type="entry name" value="OS03G0856100 PROTEIN"/>
    <property type="match status" value="1"/>
</dbReference>
<evidence type="ECO:0000256" key="2">
    <source>
        <dbReference type="PROSITE-ProRule" id="PRU00708"/>
    </source>
</evidence>
<dbReference type="Gene3D" id="1.25.40.10">
    <property type="entry name" value="Tetratricopeptide repeat domain"/>
    <property type="match status" value="2"/>
</dbReference>
<dbReference type="InterPro" id="IPR002885">
    <property type="entry name" value="PPR_rpt"/>
</dbReference>
<evidence type="ECO:0000313" key="4">
    <source>
        <dbReference type="Proteomes" id="UP001642484"/>
    </source>
</evidence>
<gene>
    <name evidence="3" type="ORF">CCMP2556_LOCUS21958</name>
</gene>
<dbReference type="Gene3D" id="3.50.50.60">
    <property type="entry name" value="FAD/NAD(P)-binding domain"/>
    <property type="match status" value="1"/>
</dbReference>
<sequence>MPWSRCLAPVLPSLSRRSRCEEPSDSEPPTQRPPRVVVVGAGLTGCLTAALLRRSLPQLELQVWERATYPSGRFGAGLAFEGHWLDLGAQVLSLIEVDSGHPNAGADGHNLQSSDLCSAWEEVQKMVSQSFLHRVPDDMLAATEERMKYTGLWAHFWCHQGFGALQRRYLAEARAELRHGRVDAVADGTLVITKRPSGQVLREEADLVILAVPAPEVLRVTGPGRWPAVAAALERIRYDRRSAVGVALDHALLLPVADAFAGAAEMSLDLPQYVEADDKVHLIAWQNVKRMECHGVSSTSIPHGDPILLVVHSTTSEPNFHLSDALKAVSQVLGVPSSLVEGLVLKSKMVDWTSCQMVQPLESIPTNLRVEEPCLQHGRVIVAGDFWSQSSFLGCFCSAKAAVRCAVTNLEAKVLRWNLALATAAKSAKWKRALSLMQGLRTEALQPDVVTFNTLLRACTRASRWKLGLFMLDSMREQELKADAVTFTSLLGFQKDAAAWIRAVAILHAMQLALLQPDGHALNAVLAECMAAGHWTLGLILLKQVQSAQLASRKPDKQHAVALSTVMAGAVRAGRWDVALSLFGACEALDRVDGVLLSTCMRVCRAGHFWQLGLLLLPRAQDPDAAVYNAAISMCADAGQWQTALGLFGEAHRNQRTDTTSCNAAITACDRGRAWPHALYTFHLAVGLRDYISYCAIFSACRGQWPLTLALLRMAASEQIQPGERAWSALLTSCNSQWELGLVLADEGAQAEYR</sequence>
<evidence type="ECO:0000313" key="3">
    <source>
        <dbReference type="EMBL" id="CAK9040852.1"/>
    </source>
</evidence>
<accession>A0ABP0LR59</accession>
<proteinExistence type="predicted"/>
<dbReference type="NCBIfam" id="TIGR00756">
    <property type="entry name" value="PPR"/>
    <property type="match status" value="1"/>
</dbReference>
<dbReference type="Proteomes" id="UP001642484">
    <property type="component" value="Unassembled WGS sequence"/>
</dbReference>
<dbReference type="InterPro" id="IPR036188">
    <property type="entry name" value="FAD/NAD-bd_sf"/>
</dbReference>
<dbReference type="PROSITE" id="PS51375">
    <property type="entry name" value="PPR"/>
    <property type="match status" value="1"/>
</dbReference>
<keyword evidence="1" id="KW-0677">Repeat</keyword>
<evidence type="ECO:0000256" key="1">
    <source>
        <dbReference type="ARBA" id="ARBA00022737"/>
    </source>
</evidence>
<keyword evidence="4" id="KW-1185">Reference proteome</keyword>